<evidence type="ECO:0000313" key="2">
    <source>
        <dbReference type="Proteomes" id="UP000292639"/>
    </source>
</evidence>
<dbReference type="EMBL" id="QJUP01000006">
    <property type="protein sequence ID" value="TBU98178.1"/>
    <property type="molecule type" value="Genomic_DNA"/>
</dbReference>
<organism evidence="1 2">
    <name type="scientific">Stutzerimonas kirkiae</name>
    <dbReference type="NCBI Taxonomy" id="2211392"/>
    <lineage>
        <taxon>Bacteria</taxon>
        <taxon>Pseudomonadati</taxon>
        <taxon>Pseudomonadota</taxon>
        <taxon>Gammaproteobacteria</taxon>
        <taxon>Pseudomonadales</taxon>
        <taxon>Pseudomonadaceae</taxon>
        <taxon>Stutzerimonas</taxon>
    </lineage>
</organism>
<reference evidence="1 2" key="1">
    <citation type="submission" date="2018-06" db="EMBL/GenBank/DDBJ databases">
        <title>Three novel Pseudomonas species isolated from symptomatic oak.</title>
        <authorList>
            <person name="Bueno-Gonzalez V."/>
            <person name="Brady C."/>
        </authorList>
    </citation>
    <scope>NUCLEOTIDE SEQUENCE [LARGE SCALE GENOMIC DNA]</scope>
    <source>
        <strain evidence="1 2">P17C</strain>
    </source>
</reference>
<comment type="caution">
    <text evidence="1">The sequence shown here is derived from an EMBL/GenBank/DDBJ whole genome shotgun (WGS) entry which is preliminary data.</text>
</comment>
<sequence length="511" mass="56430">MRKQDGGIAPFMVLALGGALLSTAYSLETSRMTNDAAQVKRATDVAAMAVGKAHLMDGERSLEALAPLAYNYVKNNLGMDSSLAERIAQDNVSLSRETDEEGHTRYTVMASFQAEAPMLGAASEEIQVSSTSEVVAKSTEIAIVLPNSLTEGDAELAALRRLFKGFANRLLEGDESDERRIWISLIPFSQTVNVYDTEDPNRIRRWATSTAIRPVELTTLFRTGIRDLSDRRMPDPMTERLCLNRGLRLGENYFWDQPPAGQFTRVYYRHDLPENHPSEPSISWTGPNPTFGQASGTNDIRYIIGDVGCPRAPLLPLTNDLEKIEERLDEMRTGFNTNYAIAMGWAAHALSPNMRGSNGWGDSELPLDFATEDNTDNVKIMVMLANTTGNWFDTDAYNSAQVGSAIDGQSTGTGQGDTEAASRRFQSLCNSFQQRKLKFHFIGVRPGDPSEFGRVLFDSVAGTPLRICAQGTGSMTFANATSFREGEDQIDSLLTDITDKIKHEYYVRLVE</sequence>
<proteinExistence type="predicted"/>
<protein>
    <submittedName>
        <fullName evidence="1">Uncharacterized protein</fullName>
    </submittedName>
</protein>
<keyword evidence="2" id="KW-1185">Reference proteome</keyword>
<dbReference type="AlphaFoldDB" id="A0A4Q9RBF9"/>
<name>A0A4Q9RBF9_9GAMM</name>
<evidence type="ECO:0000313" key="1">
    <source>
        <dbReference type="EMBL" id="TBU98178.1"/>
    </source>
</evidence>
<gene>
    <name evidence="1" type="ORF">DNJ96_06380</name>
</gene>
<accession>A0A4Q9RBF9</accession>
<dbReference type="Proteomes" id="UP000292639">
    <property type="component" value="Unassembled WGS sequence"/>
</dbReference>